<dbReference type="EMBL" id="CATQJL010000316">
    <property type="protein sequence ID" value="CAJ0608514.1"/>
    <property type="molecule type" value="Genomic_DNA"/>
</dbReference>
<proteinExistence type="predicted"/>
<sequence length="412" mass="47144">MSMIAVFYANARRTWKTLNHLDYLESNTTHIFQCKRRKHTLSNVKPAMQTLSNVKTRAAPARTELYVSDTSPQQTTPGNVYNRPELDFDTTEERDAPSSLYDCIVVGTLNMKEAAQLILDQKRNGQFNKSIYDEFVRSEAASRVQNFCFDGLLDLDDAVLEMRLCNLANSLLGQIQCAKLDRSNRMIELTGRELSGVGSKPTISLRNCVRIWNIEGPPPFITTPMEELIENYKPKGSNNLFQMFACFYRFLVMRITDPPHRIQSYSLRLNGKRGRKDSLENLPRHIEHLLLDFVEDLIGFGHNELKSGARANTTHSKYVLSLGNTDAERQAALDTKVQTRMVYRNELFKALQLALRDVRTYTYDESKKVWIAGDRKLKRAKLDASINLREALDDSMNLTEAYDQENLVPASQ</sequence>
<name>A0AA36HCY5_CYLNA</name>
<gene>
    <name evidence="1" type="ORF">CYNAS_LOCUS20497</name>
</gene>
<dbReference type="Proteomes" id="UP001176961">
    <property type="component" value="Unassembled WGS sequence"/>
</dbReference>
<evidence type="ECO:0000313" key="2">
    <source>
        <dbReference type="Proteomes" id="UP001176961"/>
    </source>
</evidence>
<reference evidence="1" key="1">
    <citation type="submission" date="2023-07" db="EMBL/GenBank/DDBJ databases">
        <authorList>
            <consortium name="CYATHOMIX"/>
        </authorList>
    </citation>
    <scope>NUCLEOTIDE SEQUENCE</scope>
    <source>
        <strain evidence="1">N/A</strain>
    </source>
</reference>
<protein>
    <submittedName>
        <fullName evidence="1">Uncharacterized protein</fullName>
    </submittedName>
</protein>
<evidence type="ECO:0000313" key="1">
    <source>
        <dbReference type="EMBL" id="CAJ0608514.1"/>
    </source>
</evidence>
<keyword evidence="2" id="KW-1185">Reference proteome</keyword>
<organism evidence="1 2">
    <name type="scientific">Cylicocyclus nassatus</name>
    <name type="common">Nematode worm</name>
    <dbReference type="NCBI Taxonomy" id="53992"/>
    <lineage>
        <taxon>Eukaryota</taxon>
        <taxon>Metazoa</taxon>
        <taxon>Ecdysozoa</taxon>
        <taxon>Nematoda</taxon>
        <taxon>Chromadorea</taxon>
        <taxon>Rhabditida</taxon>
        <taxon>Rhabditina</taxon>
        <taxon>Rhabditomorpha</taxon>
        <taxon>Strongyloidea</taxon>
        <taxon>Strongylidae</taxon>
        <taxon>Cylicocyclus</taxon>
    </lineage>
</organism>
<dbReference type="AlphaFoldDB" id="A0AA36HCY5"/>
<comment type="caution">
    <text evidence="1">The sequence shown here is derived from an EMBL/GenBank/DDBJ whole genome shotgun (WGS) entry which is preliminary data.</text>
</comment>
<accession>A0AA36HCY5</accession>